<evidence type="ECO:0000256" key="4">
    <source>
        <dbReference type="ARBA" id="ARBA00022989"/>
    </source>
</evidence>
<dbReference type="CDD" id="cd17316">
    <property type="entry name" value="MFS_SV2_like"/>
    <property type="match status" value="1"/>
</dbReference>
<comment type="subcellular location">
    <subcellularLocation>
        <location evidence="1">Cell membrane</location>
        <topology evidence="1">Multi-pass membrane protein</topology>
    </subcellularLocation>
</comment>
<feature type="transmembrane region" description="Helical" evidence="6">
    <location>
        <begin position="414"/>
        <end position="435"/>
    </location>
</feature>
<comment type="caution">
    <text evidence="8">The sequence shown here is derived from an EMBL/GenBank/DDBJ whole genome shotgun (WGS) entry which is preliminary data.</text>
</comment>
<feature type="transmembrane region" description="Helical" evidence="6">
    <location>
        <begin position="95"/>
        <end position="114"/>
    </location>
</feature>
<sequence>MPPTTATQPAAGSGRDLLEDSKLSSFHRRLTVYSAGGPFLDGLILGVIGVALTQLGPQWNLGGAWEGLLAAAALLGLLVGGTVFGYVTDRFGRHIMYTIDLAAIVVFSVAQAFVTGPEQLLVLRFLIGVAVGADYPIATSLLAEFSPRKHRGAMLGLLTVMWSLGSAAAYFIGDVLTQLGPDGWRWLLACPAIPAAVLVLMRMGTPESPRWLLSQGRTEEAQAVMRKVFGPHATIDDLEVPAEPARLTAVFRGVYGRRTVFVSAFWACSVMPIYAIYAFGPQLLTAMGLAGEDDSNLGSGVINLVFLLGCLVFLPLLGRIGRRPLLIFSFAAATLPLLVLGVFPDLPAVPAGILFAGYAIAIGGPTLLQWIYPNELFPTEFRATAVGIGTGFSRVAAAAGTFLTPIALESWGVGATLLIAGIVSLAGTLISVALAPETLGASLESSSRG</sequence>
<keyword evidence="2" id="KW-0813">Transport</keyword>
<dbReference type="Proteomes" id="UP001223978">
    <property type="component" value="Unassembled WGS sequence"/>
</dbReference>
<feature type="transmembrane region" description="Helical" evidence="6">
    <location>
        <begin position="67"/>
        <end position="88"/>
    </location>
</feature>
<reference evidence="8 9" key="1">
    <citation type="submission" date="2023-05" db="EMBL/GenBank/DDBJ databases">
        <title>Draft genome sequence of Streptomyces sp. B-S-A6 isolated from a cave soil in Thailand.</title>
        <authorList>
            <person name="Chamroensaksri N."/>
            <person name="Muangham S."/>
        </authorList>
    </citation>
    <scope>NUCLEOTIDE SEQUENCE [LARGE SCALE GENOMIC DNA]</scope>
    <source>
        <strain evidence="8 9">B-S-A6</strain>
    </source>
</reference>
<dbReference type="PANTHER" id="PTHR23511:SF14">
    <property type="entry name" value="METABOLITE TRANSPORT PROTEIN YAAU-RELATED"/>
    <property type="match status" value="1"/>
</dbReference>
<keyword evidence="3 6" id="KW-0812">Transmembrane</keyword>
<dbReference type="Pfam" id="PF00083">
    <property type="entry name" value="Sugar_tr"/>
    <property type="match status" value="1"/>
</dbReference>
<keyword evidence="5 6" id="KW-0472">Membrane</keyword>
<proteinExistence type="predicted"/>
<dbReference type="InterPro" id="IPR020846">
    <property type="entry name" value="MFS_dom"/>
</dbReference>
<evidence type="ECO:0000256" key="1">
    <source>
        <dbReference type="ARBA" id="ARBA00004651"/>
    </source>
</evidence>
<keyword evidence="9" id="KW-1185">Reference proteome</keyword>
<evidence type="ECO:0000256" key="5">
    <source>
        <dbReference type="ARBA" id="ARBA00023136"/>
    </source>
</evidence>
<dbReference type="RefSeq" id="WP_282542686.1">
    <property type="nucleotide sequence ID" value="NZ_JASCIQ010000011.1"/>
</dbReference>
<evidence type="ECO:0000256" key="6">
    <source>
        <dbReference type="SAM" id="Phobius"/>
    </source>
</evidence>
<feature type="transmembrane region" description="Helical" evidence="6">
    <location>
        <begin position="349"/>
        <end position="372"/>
    </location>
</feature>
<dbReference type="InterPro" id="IPR005829">
    <property type="entry name" value="Sugar_transporter_CS"/>
</dbReference>
<dbReference type="EMBL" id="JASCIQ010000011">
    <property type="protein sequence ID" value="MDI3404753.1"/>
    <property type="molecule type" value="Genomic_DNA"/>
</dbReference>
<gene>
    <name evidence="8" type="ORF">QIS96_13105</name>
</gene>
<dbReference type="Gene3D" id="1.20.1250.20">
    <property type="entry name" value="MFS general substrate transporter like domains"/>
    <property type="match status" value="1"/>
</dbReference>
<feature type="transmembrane region" description="Helical" evidence="6">
    <location>
        <begin position="184"/>
        <end position="201"/>
    </location>
</feature>
<feature type="transmembrane region" description="Helical" evidence="6">
    <location>
        <begin position="120"/>
        <end position="143"/>
    </location>
</feature>
<evidence type="ECO:0000256" key="2">
    <source>
        <dbReference type="ARBA" id="ARBA00022448"/>
    </source>
</evidence>
<feature type="transmembrane region" description="Helical" evidence="6">
    <location>
        <begin position="325"/>
        <end position="343"/>
    </location>
</feature>
<dbReference type="PROSITE" id="PS00217">
    <property type="entry name" value="SUGAR_TRANSPORT_2"/>
    <property type="match status" value="1"/>
</dbReference>
<keyword evidence="4 6" id="KW-1133">Transmembrane helix</keyword>
<accession>A0ABT6SB67</accession>
<dbReference type="PROSITE" id="PS50850">
    <property type="entry name" value="MFS"/>
    <property type="match status" value="1"/>
</dbReference>
<evidence type="ECO:0000259" key="7">
    <source>
        <dbReference type="PROSITE" id="PS50850"/>
    </source>
</evidence>
<organism evidence="8 9">
    <name type="scientific">Streptomyces cavernicola</name>
    <dbReference type="NCBI Taxonomy" id="3043613"/>
    <lineage>
        <taxon>Bacteria</taxon>
        <taxon>Bacillati</taxon>
        <taxon>Actinomycetota</taxon>
        <taxon>Actinomycetes</taxon>
        <taxon>Kitasatosporales</taxon>
        <taxon>Streptomycetaceae</taxon>
        <taxon>Streptomyces</taxon>
    </lineage>
</organism>
<feature type="transmembrane region" description="Helical" evidence="6">
    <location>
        <begin position="30"/>
        <end position="55"/>
    </location>
</feature>
<evidence type="ECO:0000313" key="9">
    <source>
        <dbReference type="Proteomes" id="UP001223978"/>
    </source>
</evidence>
<protein>
    <submittedName>
        <fullName evidence="8">MFS transporter</fullName>
    </submittedName>
</protein>
<dbReference type="InterPro" id="IPR005828">
    <property type="entry name" value="MFS_sugar_transport-like"/>
</dbReference>
<feature type="transmembrane region" description="Helical" evidence="6">
    <location>
        <begin position="260"/>
        <end position="280"/>
    </location>
</feature>
<dbReference type="InterPro" id="IPR036259">
    <property type="entry name" value="MFS_trans_sf"/>
</dbReference>
<name>A0ABT6SB67_9ACTN</name>
<dbReference type="SUPFAM" id="SSF103473">
    <property type="entry name" value="MFS general substrate transporter"/>
    <property type="match status" value="1"/>
</dbReference>
<evidence type="ECO:0000313" key="8">
    <source>
        <dbReference type="EMBL" id="MDI3404753.1"/>
    </source>
</evidence>
<feature type="transmembrane region" description="Helical" evidence="6">
    <location>
        <begin position="384"/>
        <end position="408"/>
    </location>
</feature>
<feature type="domain" description="Major facilitator superfamily (MFS) profile" evidence="7">
    <location>
        <begin position="30"/>
        <end position="439"/>
    </location>
</feature>
<evidence type="ECO:0000256" key="3">
    <source>
        <dbReference type="ARBA" id="ARBA00022692"/>
    </source>
</evidence>
<feature type="transmembrane region" description="Helical" evidence="6">
    <location>
        <begin position="300"/>
        <end position="318"/>
    </location>
</feature>
<feature type="transmembrane region" description="Helical" evidence="6">
    <location>
        <begin position="155"/>
        <end position="172"/>
    </location>
</feature>
<dbReference type="PANTHER" id="PTHR23511">
    <property type="entry name" value="SYNAPTIC VESICLE GLYCOPROTEIN 2"/>
    <property type="match status" value="1"/>
</dbReference>